<dbReference type="InterPro" id="IPR036249">
    <property type="entry name" value="Thioredoxin-like_sf"/>
</dbReference>
<name>A0ABY5NNS8_9MICO</name>
<gene>
    <name evidence="3" type="ORF">L2X98_32970</name>
</gene>
<dbReference type="Gene3D" id="3.40.30.10">
    <property type="entry name" value="Glutaredoxin"/>
    <property type="match status" value="1"/>
</dbReference>
<dbReference type="Proteomes" id="UP001054811">
    <property type="component" value="Chromosome"/>
</dbReference>
<accession>A0ABY5NNS8</accession>
<evidence type="ECO:0000313" key="3">
    <source>
        <dbReference type="EMBL" id="UUT36701.1"/>
    </source>
</evidence>
<reference evidence="3" key="1">
    <citation type="submission" date="2022-01" db="EMBL/GenBank/DDBJ databases">
        <title>Microbacterium eymi and Microbacterium rhizovicinus sp. nov., isolated from the rhizospheric soil of Elymus tsukushiensis, a plant native to the Dokdo Islands, Republic of Korea.</title>
        <authorList>
            <person name="Hwang Y.J."/>
        </authorList>
    </citation>
    <scope>NUCLEOTIDE SEQUENCE</scope>
    <source>
        <strain evidence="3">KUDC0405</strain>
    </source>
</reference>
<protein>
    <submittedName>
        <fullName evidence="3">Thioredoxin family protein</fullName>
    </submittedName>
</protein>
<sequence>MPLWIAVLAVAVLVAVTLVVGGMLRHRDGRARRVADRTIDVATAETGPRGERATLVQFSTELCARCPQVRRMLDVIAGERAGVLFTEVDLTRRPDLAKRLHILQTPTVFVLDADGFVHTRFAGVPAAQAVTGELDRLIGDPARV</sequence>
<feature type="transmembrane region" description="Helical" evidence="1">
    <location>
        <begin position="6"/>
        <end position="24"/>
    </location>
</feature>
<evidence type="ECO:0000256" key="1">
    <source>
        <dbReference type="SAM" id="Phobius"/>
    </source>
</evidence>
<evidence type="ECO:0000259" key="2">
    <source>
        <dbReference type="Pfam" id="PF00085"/>
    </source>
</evidence>
<proteinExistence type="predicted"/>
<keyword evidence="4" id="KW-1185">Reference proteome</keyword>
<dbReference type="InterPro" id="IPR013766">
    <property type="entry name" value="Thioredoxin_domain"/>
</dbReference>
<evidence type="ECO:0000313" key="4">
    <source>
        <dbReference type="Proteomes" id="UP001054811"/>
    </source>
</evidence>
<keyword evidence="1" id="KW-0812">Transmembrane</keyword>
<feature type="domain" description="Thioredoxin" evidence="2">
    <location>
        <begin position="51"/>
        <end position="119"/>
    </location>
</feature>
<keyword evidence="1" id="KW-1133">Transmembrane helix</keyword>
<dbReference type="SUPFAM" id="SSF52833">
    <property type="entry name" value="Thioredoxin-like"/>
    <property type="match status" value="1"/>
</dbReference>
<dbReference type="Pfam" id="PF00085">
    <property type="entry name" value="Thioredoxin"/>
    <property type="match status" value="1"/>
</dbReference>
<dbReference type="CDD" id="cd02947">
    <property type="entry name" value="TRX_family"/>
    <property type="match status" value="1"/>
</dbReference>
<dbReference type="EMBL" id="CP091139">
    <property type="protein sequence ID" value="UUT36701.1"/>
    <property type="molecule type" value="Genomic_DNA"/>
</dbReference>
<dbReference type="RefSeq" id="WP_259613369.1">
    <property type="nucleotide sequence ID" value="NZ_CP091139.2"/>
</dbReference>
<keyword evidence="1" id="KW-0472">Membrane</keyword>
<organism evidence="3 4">
    <name type="scientific">Microbacterium elymi</name>
    <dbReference type="NCBI Taxonomy" id="2909587"/>
    <lineage>
        <taxon>Bacteria</taxon>
        <taxon>Bacillati</taxon>
        <taxon>Actinomycetota</taxon>
        <taxon>Actinomycetes</taxon>
        <taxon>Micrococcales</taxon>
        <taxon>Microbacteriaceae</taxon>
        <taxon>Microbacterium</taxon>
    </lineage>
</organism>